<evidence type="ECO:0000313" key="2">
    <source>
        <dbReference type="Proteomes" id="UP001271007"/>
    </source>
</evidence>
<proteinExistence type="predicted"/>
<dbReference type="Gene3D" id="1.10.150.720">
    <property type="entry name" value="Haloacid dehalogenase-like hydrolase"/>
    <property type="match status" value="1"/>
</dbReference>
<comment type="caution">
    <text evidence="1">The sequence shown here is derived from an EMBL/GenBank/DDBJ whole genome shotgun (WGS) entry which is preliminary data.</text>
</comment>
<dbReference type="AlphaFoldDB" id="A0AAJ0DBQ9"/>
<dbReference type="InterPro" id="IPR036412">
    <property type="entry name" value="HAD-like_sf"/>
</dbReference>
<name>A0AAJ0DBQ9_9PEZI</name>
<dbReference type="Proteomes" id="UP001271007">
    <property type="component" value="Unassembled WGS sequence"/>
</dbReference>
<reference evidence="1" key="1">
    <citation type="submission" date="2023-04" db="EMBL/GenBank/DDBJ databases">
        <title>Black Yeasts Isolated from many extreme environments.</title>
        <authorList>
            <person name="Coleine C."/>
            <person name="Stajich J.E."/>
            <person name="Selbmann L."/>
        </authorList>
    </citation>
    <scope>NUCLEOTIDE SEQUENCE</scope>
    <source>
        <strain evidence="1">CCFEE 5312</strain>
    </source>
</reference>
<dbReference type="InterPro" id="IPR023214">
    <property type="entry name" value="HAD_sf"/>
</dbReference>
<dbReference type="InterPro" id="IPR044924">
    <property type="entry name" value="HAD-SF_hydro_IA_REG-2-like_cap"/>
</dbReference>
<accession>A0AAJ0DBQ9</accession>
<protein>
    <recommendedName>
        <fullName evidence="3">Haloacid dehalogenase</fullName>
    </recommendedName>
</protein>
<dbReference type="SUPFAM" id="SSF56784">
    <property type="entry name" value="HAD-like"/>
    <property type="match status" value="1"/>
</dbReference>
<dbReference type="GO" id="GO:0005634">
    <property type="term" value="C:nucleus"/>
    <property type="evidence" value="ECO:0007669"/>
    <property type="project" value="TreeGrafter"/>
</dbReference>
<gene>
    <name evidence="1" type="ORF">LTR09_007979</name>
</gene>
<organism evidence="1 2">
    <name type="scientific">Extremus antarcticus</name>
    <dbReference type="NCBI Taxonomy" id="702011"/>
    <lineage>
        <taxon>Eukaryota</taxon>
        <taxon>Fungi</taxon>
        <taxon>Dikarya</taxon>
        <taxon>Ascomycota</taxon>
        <taxon>Pezizomycotina</taxon>
        <taxon>Dothideomycetes</taxon>
        <taxon>Dothideomycetidae</taxon>
        <taxon>Mycosphaerellales</taxon>
        <taxon>Extremaceae</taxon>
        <taxon>Extremus</taxon>
    </lineage>
</organism>
<dbReference type="PANTHER" id="PTHR46191">
    <property type="match status" value="1"/>
</dbReference>
<dbReference type="EMBL" id="JAWDJX010000029">
    <property type="protein sequence ID" value="KAK3050901.1"/>
    <property type="molecule type" value="Genomic_DNA"/>
</dbReference>
<dbReference type="PANTHER" id="PTHR46191:SF2">
    <property type="entry name" value="HALOACID DEHALOGENASE-LIKE HYDROLASE DOMAIN-CONTAINING PROTEIN 3"/>
    <property type="match status" value="1"/>
</dbReference>
<sequence>MSKKNLLICFDAFGTLFQPRRPVAQQYAEVANSLGLHHVTEDAVQSSFKAAFKKESKQNPNYGKTNGMNAERWWTNIIRNTFQPLLRSNEQLPSELIPKLLHRFWSNEGYMLFPDVPLVLRGVRNLQSLRYDRVVVGVITNSDDRVPDVLASLGLKVSPLRYGTQQQNLGGHSGNWDIDFSVMSYDVGHEKPDLRIFDAAEEMSMAVHGAGESSWEKIYVGDEYDKDVVGAISAGWNAILISVEKQSQDSKLEWRDEQEPGSLQELFQSSKAVGFKSLSRLAEWLR</sequence>
<dbReference type="Gene3D" id="3.40.50.1000">
    <property type="entry name" value="HAD superfamily/HAD-like"/>
    <property type="match status" value="1"/>
</dbReference>
<dbReference type="InterPro" id="IPR051828">
    <property type="entry name" value="HAD-like_hydrolase_domain"/>
</dbReference>
<evidence type="ECO:0000313" key="1">
    <source>
        <dbReference type="EMBL" id="KAK3050901.1"/>
    </source>
</evidence>
<evidence type="ECO:0008006" key="3">
    <source>
        <dbReference type="Google" id="ProtNLM"/>
    </source>
</evidence>
<dbReference type="Pfam" id="PF00702">
    <property type="entry name" value="Hydrolase"/>
    <property type="match status" value="1"/>
</dbReference>
<keyword evidence="2" id="KW-1185">Reference proteome</keyword>